<keyword evidence="3" id="KW-1185">Reference proteome</keyword>
<keyword evidence="1" id="KW-0812">Transmembrane</keyword>
<feature type="transmembrane region" description="Helical" evidence="1">
    <location>
        <begin position="47"/>
        <end position="68"/>
    </location>
</feature>
<dbReference type="PANTHER" id="PTHR34358:SF13">
    <property type="entry name" value="GENOME ASSEMBLY, CHROMOSOME: A08"/>
    <property type="match status" value="1"/>
</dbReference>
<evidence type="ECO:0000256" key="1">
    <source>
        <dbReference type="SAM" id="Phobius"/>
    </source>
</evidence>
<feature type="non-terminal residue" evidence="2">
    <location>
        <position position="1"/>
    </location>
</feature>
<reference evidence="2 3" key="1">
    <citation type="journal article" date="2019" name="Genome Biol. Evol.">
        <title>Insights into the evolution of the New World diploid cottons (Gossypium, subgenus Houzingenia) based on genome sequencing.</title>
        <authorList>
            <person name="Grover C.E."/>
            <person name="Arick M.A. 2nd"/>
            <person name="Thrash A."/>
            <person name="Conover J.L."/>
            <person name="Sanders W.S."/>
            <person name="Peterson D.G."/>
            <person name="Frelichowski J.E."/>
            <person name="Scheffler J.A."/>
            <person name="Scheffler B.E."/>
            <person name="Wendel J.F."/>
        </authorList>
    </citation>
    <scope>NUCLEOTIDE SEQUENCE [LARGE SCALE GENOMIC DNA]</scope>
    <source>
        <strain evidence="2">157</strain>
        <tissue evidence="2">Leaf</tissue>
    </source>
</reference>
<accession>A0A7J8MS66</accession>
<sequence length="235" mass="26185">MNQNSPTSFSISIHHSQQQATALTPLKNNSSSSSSIAGFFGKNGYKFWVLTAIILLAFWSMFTGSVSLKWSSGNLTSFSYDFNFSIREDLDVLLISGHYEFGSSFTGSVSPKWCYGNLSNFSYDSSYSMWAKSRKDESCPIAALMLKVELSMVAGAAFRSKELEETEKVVRKMWDVYTHSTSIRLPRFWLDAFEAAYENLSSDVNGVRDNAISEIAKLSMQSLNLVPPSVQSKVS</sequence>
<dbReference type="AlphaFoldDB" id="A0A7J8MS66"/>
<dbReference type="Pfam" id="PF06708">
    <property type="entry name" value="DUF1195"/>
    <property type="match status" value="2"/>
</dbReference>
<keyword evidence="1" id="KW-1133">Transmembrane helix</keyword>
<evidence type="ECO:0000313" key="3">
    <source>
        <dbReference type="Proteomes" id="UP000593572"/>
    </source>
</evidence>
<keyword evidence="1" id="KW-0472">Membrane</keyword>
<dbReference type="InterPro" id="IPR010608">
    <property type="entry name" value="DUF1195"/>
</dbReference>
<protein>
    <submittedName>
        <fullName evidence="2">Uncharacterized protein</fullName>
    </submittedName>
</protein>
<proteinExistence type="predicted"/>
<organism evidence="2 3">
    <name type="scientific">Gossypium lobatum</name>
    <dbReference type="NCBI Taxonomy" id="34289"/>
    <lineage>
        <taxon>Eukaryota</taxon>
        <taxon>Viridiplantae</taxon>
        <taxon>Streptophyta</taxon>
        <taxon>Embryophyta</taxon>
        <taxon>Tracheophyta</taxon>
        <taxon>Spermatophyta</taxon>
        <taxon>Magnoliopsida</taxon>
        <taxon>eudicotyledons</taxon>
        <taxon>Gunneridae</taxon>
        <taxon>Pentapetalae</taxon>
        <taxon>rosids</taxon>
        <taxon>malvids</taxon>
        <taxon>Malvales</taxon>
        <taxon>Malvaceae</taxon>
        <taxon>Malvoideae</taxon>
        <taxon>Gossypium</taxon>
    </lineage>
</organism>
<dbReference type="PANTHER" id="PTHR34358">
    <property type="entry name" value="OS03G0411600 PROTEIN"/>
    <property type="match status" value="1"/>
</dbReference>
<name>A0A7J8MS66_9ROSI</name>
<dbReference type="Proteomes" id="UP000593572">
    <property type="component" value="Unassembled WGS sequence"/>
</dbReference>
<gene>
    <name evidence="2" type="ORF">Golob_005120</name>
</gene>
<comment type="caution">
    <text evidence="2">The sequence shown here is derived from an EMBL/GenBank/DDBJ whole genome shotgun (WGS) entry which is preliminary data.</text>
</comment>
<dbReference type="EMBL" id="JABEZX010000010">
    <property type="protein sequence ID" value="MBA0567567.1"/>
    <property type="molecule type" value="Genomic_DNA"/>
</dbReference>
<evidence type="ECO:0000313" key="2">
    <source>
        <dbReference type="EMBL" id="MBA0567567.1"/>
    </source>
</evidence>